<dbReference type="InterPro" id="IPR038654">
    <property type="entry name" value="PINIT_sf"/>
</dbReference>
<dbReference type="InterPro" id="IPR023321">
    <property type="entry name" value="PINIT"/>
</dbReference>
<dbReference type="EMBL" id="CP034205">
    <property type="protein sequence ID" value="QBZ55709.1"/>
    <property type="molecule type" value="Genomic_DNA"/>
</dbReference>
<sequence length="535" mass="58524">MTAQQPTKSEIQSLVSLIQSNTLLNRQLQSICQINGLKGSGVKADLQRRIVELIYQCERDRSRFQQIKSSIESIKSGNQYYPNAHSSAPPLYGNTPVASRTMSTYSQSSATYPAAGYPASGHSNSYRPNSGFSHHASRTGQSPSPWLQHVLTVPGPGVTFKPSPFYEPKALVADVRVCDAMAHHRNTVAISLKAHELGNHLSDPSIRIFVFCSTADTGVQDIAFPYQSDLKVNGGDVKANLRGLKNKPGSTRPVDITDQLRLRPAGYINNVEFTYALTDKGRVPSKKKKETQRYYISIYACKSHKAPALVEKIRAGKKIPRASVVSEITRKAQDTEIETTSSNMSLKCPLSYSRLVDPVRSTACKHIQCFDALSYLQLQEQGPQWICPICNKPAPFDSLAVDEYAREILAKTSQSIEQVTIDPSGEWRIPGSESVDLRDEAGNGGGNETNYIVDDEVILSDISIFSGRRTATPSRSLQLPSTPNTGVSREGSTMPRSVASAGTKRSAAVIDLTLSDDDEPSGPPPTKRQNVNGFY</sequence>
<evidence type="ECO:0000259" key="11">
    <source>
        <dbReference type="PROSITE" id="PS51044"/>
    </source>
</evidence>
<reference evidence="13 14" key="1">
    <citation type="journal article" date="2019" name="Mol. Biol. Evol.">
        <title>Blast fungal genomes show frequent chromosomal changes, gene gains and losses, and effector gene turnover.</title>
        <authorList>
            <person name="Gomez Luciano L.B."/>
            <person name="Jason Tsai I."/>
            <person name="Chuma I."/>
            <person name="Tosa Y."/>
            <person name="Chen Y.H."/>
            <person name="Li J.Y."/>
            <person name="Li M.Y."/>
            <person name="Jade Lu M.Y."/>
            <person name="Nakayashiki H."/>
            <person name="Li W.H."/>
        </authorList>
    </citation>
    <scope>NUCLEOTIDE SEQUENCE [LARGE SCALE GENOMIC DNA]</scope>
    <source>
        <strain evidence="13">MZ5-1-6</strain>
    </source>
</reference>
<dbReference type="PANTHER" id="PTHR10782:SF4">
    <property type="entry name" value="TONALLI, ISOFORM E"/>
    <property type="match status" value="1"/>
</dbReference>
<keyword evidence="3" id="KW-0808">Transferase</keyword>
<keyword evidence="5 8" id="KW-0863">Zinc-finger</keyword>
<dbReference type="InterPro" id="IPR013083">
    <property type="entry name" value="Znf_RING/FYVE/PHD"/>
</dbReference>
<accession>A0A4P7N0H2</accession>
<dbReference type="GO" id="GO:0000785">
    <property type="term" value="C:chromatin"/>
    <property type="evidence" value="ECO:0007669"/>
    <property type="project" value="TreeGrafter"/>
</dbReference>
<dbReference type="PROSITE" id="PS50800">
    <property type="entry name" value="SAP"/>
    <property type="match status" value="1"/>
</dbReference>
<dbReference type="Gene3D" id="3.30.40.10">
    <property type="entry name" value="Zinc/RING finger domain, C3HC4 (zinc finger)"/>
    <property type="match status" value="1"/>
</dbReference>
<dbReference type="Gene3D" id="2.60.120.780">
    <property type="entry name" value="PINIT domain"/>
    <property type="match status" value="1"/>
</dbReference>
<dbReference type="InterPro" id="IPR003034">
    <property type="entry name" value="SAP_dom"/>
</dbReference>
<feature type="region of interest" description="Disordered" evidence="9">
    <location>
        <begin position="470"/>
        <end position="535"/>
    </location>
</feature>
<feature type="domain" description="SAP" evidence="10">
    <location>
        <begin position="20"/>
        <end position="54"/>
    </location>
</feature>
<dbReference type="GO" id="GO:0061665">
    <property type="term" value="F:SUMO ligase activity"/>
    <property type="evidence" value="ECO:0007669"/>
    <property type="project" value="TreeGrafter"/>
</dbReference>
<keyword evidence="7" id="KW-0862">Zinc</keyword>
<evidence type="ECO:0000256" key="5">
    <source>
        <dbReference type="ARBA" id="ARBA00022771"/>
    </source>
</evidence>
<comment type="pathway">
    <text evidence="1">Protein modification; protein sumoylation.</text>
</comment>
<evidence type="ECO:0000256" key="4">
    <source>
        <dbReference type="ARBA" id="ARBA00022723"/>
    </source>
</evidence>
<evidence type="ECO:0000256" key="7">
    <source>
        <dbReference type="ARBA" id="ARBA00022833"/>
    </source>
</evidence>
<feature type="domain" description="PINIT" evidence="12">
    <location>
        <begin position="139"/>
        <end position="304"/>
    </location>
</feature>
<evidence type="ECO:0000256" key="3">
    <source>
        <dbReference type="ARBA" id="ARBA00022679"/>
    </source>
</evidence>
<dbReference type="PROSITE" id="PS51466">
    <property type="entry name" value="PINIT"/>
    <property type="match status" value="1"/>
</dbReference>
<evidence type="ECO:0000256" key="6">
    <source>
        <dbReference type="ARBA" id="ARBA00022786"/>
    </source>
</evidence>
<comment type="similarity">
    <text evidence="2">Belongs to the PIAS family.</text>
</comment>
<proteinExistence type="inferred from homology"/>
<dbReference type="Proteomes" id="UP000294847">
    <property type="component" value="Chromosome 2"/>
</dbReference>
<evidence type="ECO:0000313" key="14">
    <source>
        <dbReference type="Proteomes" id="UP000294847"/>
    </source>
</evidence>
<keyword evidence="6" id="KW-0833">Ubl conjugation pathway</keyword>
<protein>
    <recommendedName>
        <fullName evidence="15">MIZ zinc finger protein</fullName>
    </recommendedName>
</protein>
<dbReference type="PANTHER" id="PTHR10782">
    <property type="entry name" value="ZINC FINGER MIZ DOMAIN-CONTAINING PROTEIN"/>
    <property type="match status" value="1"/>
</dbReference>
<dbReference type="InterPro" id="IPR031141">
    <property type="entry name" value="SIZ1/2_SP-RING"/>
</dbReference>
<evidence type="ECO:0000256" key="1">
    <source>
        <dbReference type="ARBA" id="ARBA00004718"/>
    </source>
</evidence>
<dbReference type="SUPFAM" id="SSF57850">
    <property type="entry name" value="RING/U-box"/>
    <property type="match status" value="1"/>
</dbReference>
<feature type="compositionally biased region" description="Polar residues" evidence="9">
    <location>
        <begin position="470"/>
        <end position="495"/>
    </location>
</feature>
<evidence type="ECO:0000256" key="8">
    <source>
        <dbReference type="PROSITE-ProRule" id="PRU00452"/>
    </source>
</evidence>
<dbReference type="PROSITE" id="PS51044">
    <property type="entry name" value="ZF_SP_RING"/>
    <property type="match status" value="1"/>
</dbReference>
<feature type="domain" description="SP-RING-type" evidence="11">
    <location>
        <begin position="333"/>
        <end position="418"/>
    </location>
</feature>
<dbReference type="UniPathway" id="UPA00886"/>
<name>A0A4P7N0H2_PYROR</name>
<dbReference type="CDD" id="cd16792">
    <property type="entry name" value="SP-RING_Siz-like"/>
    <property type="match status" value="1"/>
</dbReference>
<dbReference type="SMART" id="SM00513">
    <property type="entry name" value="SAP"/>
    <property type="match status" value="1"/>
</dbReference>
<organism evidence="13 14">
    <name type="scientific">Pyricularia oryzae</name>
    <name type="common">Rice blast fungus</name>
    <name type="synonym">Magnaporthe oryzae</name>
    <dbReference type="NCBI Taxonomy" id="318829"/>
    <lineage>
        <taxon>Eukaryota</taxon>
        <taxon>Fungi</taxon>
        <taxon>Dikarya</taxon>
        <taxon>Ascomycota</taxon>
        <taxon>Pezizomycotina</taxon>
        <taxon>Sordariomycetes</taxon>
        <taxon>Sordariomycetidae</taxon>
        <taxon>Magnaporthales</taxon>
        <taxon>Pyriculariaceae</taxon>
        <taxon>Pyricularia</taxon>
    </lineage>
</organism>
<dbReference type="GO" id="GO:0008270">
    <property type="term" value="F:zinc ion binding"/>
    <property type="evidence" value="ECO:0007669"/>
    <property type="project" value="UniProtKB-KW"/>
</dbReference>
<evidence type="ECO:0000313" key="13">
    <source>
        <dbReference type="EMBL" id="QBZ55709.1"/>
    </source>
</evidence>
<dbReference type="GO" id="GO:0016925">
    <property type="term" value="P:protein sumoylation"/>
    <property type="evidence" value="ECO:0007669"/>
    <property type="project" value="UniProtKB-UniPathway"/>
</dbReference>
<dbReference type="Pfam" id="PF14324">
    <property type="entry name" value="PINIT"/>
    <property type="match status" value="1"/>
</dbReference>
<dbReference type="Pfam" id="PF02891">
    <property type="entry name" value="zf-MIZ"/>
    <property type="match status" value="1"/>
</dbReference>
<evidence type="ECO:0008006" key="15">
    <source>
        <dbReference type="Google" id="ProtNLM"/>
    </source>
</evidence>
<dbReference type="AlphaFoldDB" id="A0A4P7N0H2"/>
<evidence type="ECO:0000259" key="10">
    <source>
        <dbReference type="PROSITE" id="PS50800"/>
    </source>
</evidence>
<dbReference type="InterPro" id="IPR004181">
    <property type="entry name" value="Znf_MIZ"/>
</dbReference>
<keyword evidence="4" id="KW-0479">Metal-binding</keyword>
<gene>
    <name evidence="13" type="ORF">PoMZ_00611</name>
</gene>
<evidence type="ECO:0000256" key="9">
    <source>
        <dbReference type="SAM" id="MobiDB-lite"/>
    </source>
</evidence>
<evidence type="ECO:0000256" key="2">
    <source>
        <dbReference type="ARBA" id="ARBA00005383"/>
    </source>
</evidence>
<evidence type="ECO:0000259" key="12">
    <source>
        <dbReference type="PROSITE" id="PS51466"/>
    </source>
</evidence>